<feature type="chain" id="PRO_5046135942" evidence="2">
    <location>
        <begin position="46"/>
        <end position="434"/>
    </location>
</feature>
<accession>A0ABM3JGB2</accession>
<feature type="signal peptide" evidence="2">
    <location>
        <begin position="1"/>
        <end position="45"/>
    </location>
</feature>
<feature type="compositionally biased region" description="Basic and acidic residues" evidence="1">
    <location>
        <begin position="198"/>
        <end position="212"/>
    </location>
</feature>
<protein>
    <submittedName>
        <fullName evidence="4">Uncharacterized protein LOC105229946 isoform X1</fullName>
    </submittedName>
</protein>
<dbReference type="Proteomes" id="UP001652620">
    <property type="component" value="Chromosome 3"/>
</dbReference>
<name>A0ABM3JGB2_BACDO</name>
<gene>
    <name evidence="4" type="primary">LOC105229946</name>
</gene>
<keyword evidence="2" id="KW-0732">Signal</keyword>
<evidence type="ECO:0000256" key="1">
    <source>
        <dbReference type="SAM" id="MobiDB-lite"/>
    </source>
</evidence>
<evidence type="ECO:0000313" key="3">
    <source>
        <dbReference type="Proteomes" id="UP001652620"/>
    </source>
</evidence>
<reference evidence="4" key="1">
    <citation type="submission" date="2025-08" db="UniProtKB">
        <authorList>
            <consortium name="RefSeq"/>
        </authorList>
    </citation>
    <scope>IDENTIFICATION</scope>
    <source>
        <tissue evidence="4">Adult</tissue>
    </source>
</reference>
<evidence type="ECO:0000256" key="2">
    <source>
        <dbReference type="SAM" id="SignalP"/>
    </source>
</evidence>
<proteinExistence type="predicted"/>
<keyword evidence="3" id="KW-1185">Reference proteome</keyword>
<sequence>MLATFICYSRWRGVGNSCSRGMFTLWPFKWTLLLLLMFLINKVAAKWPPDAPLRYYHQQRPRQYFDDFAIDSRNFDNENSMDGNGNAVFGKTIADEMTLRDLLQSNDIEIPAEERRQRQLQWLGSWLFGQRRPEAMRAQQQTGEAKTSQQQQQLAYPPRLLMPLEPAQKQQQTQQQNDFDIHDADIVVYKKTPEFVPGEEKKLAPETDKSANDDGATNALAEDGEKRDKTIDTLTDYDYKLDMSGDNGRYKIEQPLRSKRILYARNIGLDAGYIPYTAYQHERQQELNEAKKLAYKRNKTGNMDQRNFLPSISAGAMTHLGNFFTDLSKNVRYNEKSQPLNHEEAKLLEGHHPLRQLHERMVGEHEANAGWYTKLVVAYLAHFRLSLFVFTELLHAIRTYRPSQKIRSLVAMNPRGYHGAQFIDPNYMWVGLGK</sequence>
<evidence type="ECO:0000313" key="4">
    <source>
        <dbReference type="RefSeq" id="XP_049308269.1"/>
    </source>
</evidence>
<dbReference type="GeneID" id="105229946"/>
<dbReference type="RefSeq" id="XP_049308269.1">
    <property type="nucleotide sequence ID" value="XM_049452312.1"/>
</dbReference>
<feature type="region of interest" description="Disordered" evidence="1">
    <location>
        <begin position="197"/>
        <end position="227"/>
    </location>
</feature>
<organism evidence="3 4">
    <name type="scientific">Bactrocera dorsalis</name>
    <name type="common">Oriental fruit fly</name>
    <name type="synonym">Dacus dorsalis</name>
    <dbReference type="NCBI Taxonomy" id="27457"/>
    <lineage>
        <taxon>Eukaryota</taxon>
        <taxon>Metazoa</taxon>
        <taxon>Ecdysozoa</taxon>
        <taxon>Arthropoda</taxon>
        <taxon>Hexapoda</taxon>
        <taxon>Insecta</taxon>
        <taxon>Pterygota</taxon>
        <taxon>Neoptera</taxon>
        <taxon>Endopterygota</taxon>
        <taxon>Diptera</taxon>
        <taxon>Brachycera</taxon>
        <taxon>Muscomorpha</taxon>
        <taxon>Tephritoidea</taxon>
        <taxon>Tephritidae</taxon>
        <taxon>Bactrocera</taxon>
        <taxon>Bactrocera</taxon>
    </lineage>
</organism>